<dbReference type="SMART" id="SM00052">
    <property type="entry name" value="EAL"/>
    <property type="match status" value="1"/>
</dbReference>
<dbReference type="SMART" id="SM00267">
    <property type="entry name" value="GGDEF"/>
    <property type="match status" value="1"/>
</dbReference>
<accession>A0AA41Z9B2</accession>
<evidence type="ECO:0000256" key="1">
    <source>
        <dbReference type="SAM" id="Phobius"/>
    </source>
</evidence>
<feature type="domain" description="EAL" evidence="3">
    <location>
        <begin position="523"/>
        <end position="774"/>
    </location>
</feature>
<dbReference type="Proteomes" id="UP001165565">
    <property type="component" value="Unassembled WGS sequence"/>
</dbReference>
<sequence>MGRLHHAARSADDAAPPTLRDLLALAPTSDQIVDAARARTLGETRAIWPIAVAVLVFGPIATLGRDLFDRANIGLVFDAGALAALLGLAIWGILTLPVAKARPPHQRIAAIAVLAIGLGVTLSLLLNGAQTLTAAPIRLAAFVSAFGGIIVVAVALHAIRAASIAFAVTLAAMVVVSAGLGLAFLISALLAAIFTAGMLRVASRQLDELATQAAERDADRLASRLVGEFEAHGSGWFWQTDRMGNLTYLTSKVADELKRMGVSPIGERLVNIFRVDSKLAETERTLTFHLSSRTSFSDYSVRPAFDAALDRWWSISGRPILDELGCFQGFIGSGSDLTEKRRAEAEITRLALFDSLTGLANRQRMRLSLEKTLASHRSAPGATSLFLLDLDRFKAVNDTLGHQVGDELLKQVAHRLQRTVGDSGLVGRLGGDEFQVVLPREGDRARLAAMAQDIIAALSEPYFISGTTLSIGCSIGIANAPDHGEDPETLVRNADLALYAAKADGRGIHRFYRPELLAGAQNRKQLEDDLRQALASDEFHLTYQPVVSTADERIVGYEALLRWDHPARGPISPAEFVPVAEECGLIEQIGEWVLRTACAEAAHWPEDVRVAVNVSPIQFANPVLPAIVTSAVAASGIAPHRLELEITEGVFLDESASTDFMFRTLKGIGVRLALDDFGTGYSSLGYLKKAPFDKIKIDQTFVRGAVQPGNRNAAIIKAIVTLAETLGMETTAEGVEQQDEIALIRELGCSHIQGFVYGKPARAGDVAEQLKAAAGRALAIGHRTSRAPRTSILRTARLEIGDEAGNIRIRNISTTGALIDGVDFPAEAVGADVLIELLDNELFAATIRWASDGRAGLQFAEAFDIDRLGQSAPAENRKRTATG</sequence>
<dbReference type="AlphaFoldDB" id="A0AA41Z9B2"/>
<dbReference type="CDD" id="cd01949">
    <property type="entry name" value="GGDEF"/>
    <property type="match status" value="1"/>
</dbReference>
<keyword evidence="6" id="KW-1185">Reference proteome</keyword>
<keyword evidence="1" id="KW-1133">Transmembrane helix</keyword>
<dbReference type="Gene3D" id="3.30.450.20">
    <property type="entry name" value="PAS domain"/>
    <property type="match status" value="1"/>
</dbReference>
<dbReference type="PROSITE" id="PS50113">
    <property type="entry name" value="PAC"/>
    <property type="match status" value="1"/>
</dbReference>
<dbReference type="Gene3D" id="3.30.70.270">
    <property type="match status" value="1"/>
</dbReference>
<organism evidence="5 6">
    <name type="scientific">Sphingomonas lycopersici</name>
    <dbReference type="NCBI Taxonomy" id="2951807"/>
    <lineage>
        <taxon>Bacteria</taxon>
        <taxon>Pseudomonadati</taxon>
        <taxon>Pseudomonadota</taxon>
        <taxon>Alphaproteobacteria</taxon>
        <taxon>Sphingomonadales</taxon>
        <taxon>Sphingomonadaceae</taxon>
        <taxon>Sphingomonas</taxon>
    </lineage>
</organism>
<reference evidence="5" key="1">
    <citation type="submission" date="2022-06" db="EMBL/GenBank/DDBJ databases">
        <title>Sphingomonas sp. nov. isolated from rhizosphere soil of tomato.</title>
        <authorList>
            <person name="Dong H."/>
            <person name="Gao R."/>
        </authorList>
    </citation>
    <scope>NUCLEOTIDE SEQUENCE</scope>
    <source>
        <strain evidence="5">MMSM24</strain>
    </source>
</reference>
<name>A0AA41Z9B2_9SPHN</name>
<feature type="domain" description="PAC" evidence="2">
    <location>
        <begin position="297"/>
        <end position="349"/>
    </location>
</feature>
<evidence type="ECO:0000259" key="4">
    <source>
        <dbReference type="PROSITE" id="PS50887"/>
    </source>
</evidence>
<evidence type="ECO:0000259" key="2">
    <source>
        <dbReference type="PROSITE" id="PS50113"/>
    </source>
</evidence>
<keyword evidence="1" id="KW-0812">Transmembrane</keyword>
<dbReference type="SUPFAM" id="SSF141868">
    <property type="entry name" value="EAL domain-like"/>
    <property type="match status" value="1"/>
</dbReference>
<dbReference type="Pfam" id="PF00990">
    <property type="entry name" value="GGDEF"/>
    <property type="match status" value="1"/>
</dbReference>
<proteinExistence type="predicted"/>
<comment type="caution">
    <text evidence="5">The sequence shown here is derived from an EMBL/GenBank/DDBJ whole genome shotgun (WGS) entry which is preliminary data.</text>
</comment>
<dbReference type="Pfam" id="PF00563">
    <property type="entry name" value="EAL"/>
    <property type="match status" value="1"/>
</dbReference>
<feature type="transmembrane region" description="Helical" evidence="1">
    <location>
        <begin position="75"/>
        <end position="96"/>
    </location>
</feature>
<evidence type="ECO:0000259" key="3">
    <source>
        <dbReference type="PROSITE" id="PS50883"/>
    </source>
</evidence>
<feature type="transmembrane region" description="Helical" evidence="1">
    <location>
        <begin position="165"/>
        <end position="194"/>
    </location>
</feature>
<feature type="transmembrane region" description="Helical" evidence="1">
    <location>
        <begin position="139"/>
        <end position="159"/>
    </location>
</feature>
<feature type="transmembrane region" description="Helical" evidence="1">
    <location>
        <begin position="46"/>
        <end position="63"/>
    </location>
</feature>
<dbReference type="InterPro" id="IPR043128">
    <property type="entry name" value="Rev_trsase/Diguanyl_cyclase"/>
</dbReference>
<dbReference type="InterPro" id="IPR052155">
    <property type="entry name" value="Biofilm_reg_signaling"/>
</dbReference>
<evidence type="ECO:0000313" key="6">
    <source>
        <dbReference type="Proteomes" id="UP001165565"/>
    </source>
</evidence>
<dbReference type="InterPro" id="IPR029787">
    <property type="entry name" value="Nucleotide_cyclase"/>
</dbReference>
<dbReference type="NCBIfam" id="TIGR00254">
    <property type="entry name" value="GGDEF"/>
    <property type="match status" value="1"/>
</dbReference>
<dbReference type="PANTHER" id="PTHR44757:SF2">
    <property type="entry name" value="BIOFILM ARCHITECTURE MAINTENANCE PROTEIN MBAA"/>
    <property type="match status" value="1"/>
</dbReference>
<dbReference type="Gene3D" id="3.20.20.450">
    <property type="entry name" value="EAL domain"/>
    <property type="match status" value="1"/>
</dbReference>
<dbReference type="EMBL" id="JANFAV010000006">
    <property type="protein sequence ID" value="MCW6535167.1"/>
    <property type="molecule type" value="Genomic_DNA"/>
</dbReference>
<dbReference type="PROSITE" id="PS50887">
    <property type="entry name" value="GGDEF"/>
    <property type="match status" value="1"/>
</dbReference>
<dbReference type="InterPro" id="IPR001633">
    <property type="entry name" value="EAL_dom"/>
</dbReference>
<dbReference type="InterPro" id="IPR000700">
    <property type="entry name" value="PAS-assoc_C"/>
</dbReference>
<dbReference type="InterPro" id="IPR000160">
    <property type="entry name" value="GGDEF_dom"/>
</dbReference>
<feature type="transmembrane region" description="Helical" evidence="1">
    <location>
        <begin position="108"/>
        <end position="127"/>
    </location>
</feature>
<evidence type="ECO:0000313" key="5">
    <source>
        <dbReference type="EMBL" id="MCW6535167.1"/>
    </source>
</evidence>
<dbReference type="SUPFAM" id="SSF55073">
    <property type="entry name" value="Nucleotide cyclase"/>
    <property type="match status" value="1"/>
</dbReference>
<dbReference type="RefSeq" id="WP_265268853.1">
    <property type="nucleotide sequence ID" value="NZ_JANFAV010000006.1"/>
</dbReference>
<dbReference type="PROSITE" id="PS50883">
    <property type="entry name" value="EAL"/>
    <property type="match status" value="1"/>
</dbReference>
<gene>
    <name evidence="5" type="ORF">NEE01_10250</name>
</gene>
<protein>
    <submittedName>
        <fullName evidence="5">EAL domain-containing protein</fullName>
    </submittedName>
</protein>
<dbReference type="SUPFAM" id="SSF141371">
    <property type="entry name" value="PilZ domain-like"/>
    <property type="match status" value="1"/>
</dbReference>
<dbReference type="InterPro" id="IPR035919">
    <property type="entry name" value="EAL_sf"/>
</dbReference>
<feature type="domain" description="GGDEF" evidence="4">
    <location>
        <begin position="381"/>
        <end position="514"/>
    </location>
</feature>
<dbReference type="CDD" id="cd01948">
    <property type="entry name" value="EAL"/>
    <property type="match status" value="1"/>
</dbReference>
<keyword evidence="1" id="KW-0472">Membrane</keyword>
<dbReference type="PANTHER" id="PTHR44757">
    <property type="entry name" value="DIGUANYLATE CYCLASE DGCP"/>
    <property type="match status" value="1"/>
</dbReference>